<keyword evidence="6" id="KW-0285">Flavoprotein</keyword>
<dbReference type="AlphaFoldDB" id="A0A6I4TP43"/>
<evidence type="ECO:0000259" key="16">
    <source>
        <dbReference type="PROSITE" id="PS50113"/>
    </source>
</evidence>
<dbReference type="NCBIfam" id="TIGR00229">
    <property type="entry name" value="sensory_box"/>
    <property type="match status" value="1"/>
</dbReference>
<dbReference type="SMART" id="SM00091">
    <property type="entry name" value="PAS"/>
    <property type="match status" value="1"/>
</dbReference>
<keyword evidence="14" id="KW-0843">Virulence</keyword>
<dbReference type="PANTHER" id="PTHR41523:SF8">
    <property type="entry name" value="ETHYLENE RESPONSE SENSOR PROTEIN"/>
    <property type="match status" value="1"/>
</dbReference>
<dbReference type="FunFam" id="3.30.450.20:FF:000099">
    <property type="entry name" value="Sensory box sensor histidine kinase"/>
    <property type="match status" value="1"/>
</dbReference>
<dbReference type="Gene3D" id="3.30.450.20">
    <property type="entry name" value="PAS domain"/>
    <property type="match status" value="1"/>
</dbReference>
<evidence type="ECO:0000256" key="2">
    <source>
        <dbReference type="ARBA" id="ARBA00012438"/>
    </source>
</evidence>
<comment type="catalytic activity">
    <reaction evidence="1">
        <text>ATP + protein L-histidine = ADP + protein N-phospho-L-histidine.</text>
        <dbReference type="EC" id="2.7.13.3"/>
    </reaction>
</comment>
<dbReference type="InterPro" id="IPR003018">
    <property type="entry name" value="GAF"/>
</dbReference>
<keyword evidence="9" id="KW-0677">Repeat</keyword>
<keyword evidence="10" id="KW-0547">Nucleotide-binding</keyword>
<keyword evidence="4" id="KW-0597">Phosphoprotein</keyword>
<gene>
    <name evidence="17" type="ORF">GRI97_01600</name>
</gene>
<evidence type="ECO:0000256" key="4">
    <source>
        <dbReference type="ARBA" id="ARBA00022553"/>
    </source>
</evidence>
<keyword evidence="15" id="KW-0675">Receptor</keyword>
<evidence type="ECO:0000256" key="8">
    <source>
        <dbReference type="ARBA" id="ARBA00022679"/>
    </source>
</evidence>
<comment type="caution">
    <text evidence="17">The sequence shown here is derived from an EMBL/GenBank/DDBJ whole genome shotgun (WGS) entry which is preliminary data.</text>
</comment>
<evidence type="ECO:0000256" key="15">
    <source>
        <dbReference type="ARBA" id="ARBA00023170"/>
    </source>
</evidence>
<evidence type="ECO:0000256" key="12">
    <source>
        <dbReference type="ARBA" id="ARBA00022840"/>
    </source>
</evidence>
<dbReference type="InterPro" id="IPR000700">
    <property type="entry name" value="PAS-assoc_C"/>
</dbReference>
<organism evidence="17 18">
    <name type="scientific">Croceibacterium xixiisoli</name>
    <dbReference type="NCBI Taxonomy" id="1476466"/>
    <lineage>
        <taxon>Bacteria</taxon>
        <taxon>Pseudomonadati</taxon>
        <taxon>Pseudomonadota</taxon>
        <taxon>Alphaproteobacteria</taxon>
        <taxon>Sphingomonadales</taxon>
        <taxon>Erythrobacteraceae</taxon>
        <taxon>Croceibacterium</taxon>
    </lineage>
</organism>
<dbReference type="Proteomes" id="UP000469430">
    <property type="component" value="Unassembled WGS sequence"/>
</dbReference>
<dbReference type="SUPFAM" id="SSF55781">
    <property type="entry name" value="GAF domain-like"/>
    <property type="match status" value="1"/>
</dbReference>
<evidence type="ECO:0000313" key="17">
    <source>
        <dbReference type="EMBL" id="MXO97682.1"/>
    </source>
</evidence>
<dbReference type="Pfam" id="PF08447">
    <property type="entry name" value="PAS_3"/>
    <property type="match status" value="1"/>
</dbReference>
<dbReference type="InterPro" id="IPR001610">
    <property type="entry name" value="PAC"/>
</dbReference>
<evidence type="ECO:0000256" key="1">
    <source>
        <dbReference type="ARBA" id="ARBA00000085"/>
    </source>
</evidence>
<dbReference type="Gene3D" id="3.30.450.40">
    <property type="match status" value="1"/>
</dbReference>
<evidence type="ECO:0000256" key="10">
    <source>
        <dbReference type="ARBA" id="ARBA00022741"/>
    </source>
</evidence>
<dbReference type="SMART" id="SM00086">
    <property type="entry name" value="PAC"/>
    <property type="match status" value="1"/>
</dbReference>
<accession>A0A6I4TP43</accession>
<evidence type="ECO:0000256" key="13">
    <source>
        <dbReference type="ARBA" id="ARBA00022991"/>
    </source>
</evidence>
<keyword evidence="3" id="KW-0600">Photoreceptor protein</keyword>
<dbReference type="InterPro" id="IPR011102">
    <property type="entry name" value="Sig_transdc_His_kinase_HWE"/>
</dbReference>
<keyword evidence="7" id="KW-0288">FMN</keyword>
<dbReference type="EMBL" id="WTYJ01000001">
    <property type="protein sequence ID" value="MXO97682.1"/>
    <property type="molecule type" value="Genomic_DNA"/>
</dbReference>
<keyword evidence="5" id="KW-0716">Sensory transduction</keyword>
<feature type="domain" description="PAC" evidence="16">
    <location>
        <begin position="241"/>
        <end position="293"/>
    </location>
</feature>
<evidence type="ECO:0000256" key="7">
    <source>
        <dbReference type="ARBA" id="ARBA00022643"/>
    </source>
</evidence>
<evidence type="ECO:0000313" key="18">
    <source>
        <dbReference type="Proteomes" id="UP000469430"/>
    </source>
</evidence>
<dbReference type="OrthoDB" id="136506at2"/>
<name>A0A6I4TP43_9SPHN</name>
<reference evidence="17 18" key="1">
    <citation type="submission" date="2019-12" db="EMBL/GenBank/DDBJ databases">
        <title>Genomic-based taxomic classification of the family Erythrobacteraceae.</title>
        <authorList>
            <person name="Xu L."/>
        </authorList>
    </citation>
    <scope>NUCLEOTIDE SEQUENCE [LARGE SCALE GENOMIC DNA]</scope>
    <source>
        <strain evidence="17 18">S36</strain>
    </source>
</reference>
<protein>
    <recommendedName>
        <fullName evidence="2">histidine kinase</fullName>
        <ecNumber evidence="2">2.7.13.3</ecNumber>
    </recommendedName>
</protein>
<dbReference type="CDD" id="cd00130">
    <property type="entry name" value="PAS"/>
    <property type="match status" value="1"/>
</dbReference>
<keyword evidence="11" id="KW-0418">Kinase</keyword>
<keyword evidence="18" id="KW-1185">Reference proteome</keyword>
<evidence type="ECO:0000256" key="9">
    <source>
        <dbReference type="ARBA" id="ARBA00022737"/>
    </source>
</evidence>
<dbReference type="InterPro" id="IPR000014">
    <property type="entry name" value="PAS"/>
</dbReference>
<dbReference type="InterPro" id="IPR029016">
    <property type="entry name" value="GAF-like_dom_sf"/>
</dbReference>
<keyword evidence="12" id="KW-0067">ATP-binding</keyword>
<dbReference type="SUPFAM" id="SSF55785">
    <property type="entry name" value="PYP-like sensor domain (PAS domain)"/>
    <property type="match status" value="1"/>
</dbReference>
<evidence type="ECO:0000256" key="3">
    <source>
        <dbReference type="ARBA" id="ARBA00022543"/>
    </source>
</evidence>
<proteinExistence type="predicted"/>
<keyword evidence="13" id="KW-0157">Chromophore</keyword>
<dbReference type="Pfam" id="PF01590">
    <property type="entry name" value="GAF"/>
    <property type="match status" value="1"/>
</dbReference>
<dbReference type="InterPro" id="IPR013655">
    <property type="entry name" value="PAS_fold_3"/>
</dbReference>
<keyword evidence="8" id="KW-0808">Transferase</keyword>
<dbReference type="Pfam" id="PF07536">
    <property type="entry name" value="HWE_HK"/>
    <property type="match status" value="1"/>
</dbReference>
<dbReference type="InterPro" id="IPR036890">
    <property type="entry name" value="HATPase_C_sf"/>
</dbReference>
<dbReference type="GO" id="GO:0005524">
    <property type="term" value="F:ATP binding"/>
    <property type="evidence" value="ECO:0007669"/>
    <property type="project" value="UniProtKB-KW"/>
</dbReference>
<dbReference type="InterPro" id="IPR035965">
    <property type="entry name" value="PAS-like_dom_sf"/>
</dbReference>
<evidence type="ECO:0000256" key="11">
    <source>
        <dbReference type="ARBA" id="ARBA00022777"/>
    </source>
</evidence>
<dbReference type="GO" id="GO:0004673">
    <property type="term" value="F:protein histidine kinase activity"/>
    <property type="evidence" value="ECO:0007669"/>
    <property type="project" value="UniProtKB-EC"/>
</dbReference>
<evidence type="ECO:0000256" key="5">
    <source>
        <dbReference type="ARBA" id="ARBA00022606"/>
    </source>
</evidence>
<dbReference type="PANTHER" id="PTHR41523">
    <property type="entry name" value="TWO-COMPONENT SYSTEM SENSOR PROTEIN"/>
    <property type="match status" value="1"/>
</dbReference>
<dbReference type="Gene3D" id="3.30.565.10">
    <property type="entry name" value="Histidine kinase-like ATPase, C-terminal domain"/>
    <property type="match status" value="1"/>
</dbReference>
<evidence type="ECO:0000256" key="14">
    <source>
        <dbReference type="ARBA" id="ARBA00023026"/>
    </source>
</evidence>
<dbReference type="PROSITE" id="PS50113">
    <property type="entry name" value="PAC"/>
    <property type="match status" value="1"/>
</dbReference>
<dbReference type="GO" id="GO:0009881">
    <property type="term" value="F:photoreceptor activity"/>
    <property type="evidence" value="ECO:0007669"/>
    <property type="project" value="UniProtKB-KW"/>
</dbReference>
<dbReference type="EC" id="2.7.13.3" evidence="2"/>
<evidence type="ECO:0000256" key="6">
    <source>
        <dbReference type="ARBA" id="ARBA00022630"/>
    </source>
</evidence>
<dbReference type="SMART" id="SM00911">
    <property type="entry name" value="HWE_HK"/>
    <property type="match status" value="1"/>
</dbReference>
<sequence length="489" mass="54144">MASWSRDDERVAVLRKHDPDALADDDELTAIVRLVADLCHAPIAMITLVEQDRQRFLARVGIAVEETPRSTSFCAHAMMQAAVMEVPDATQDGRFSTNPLVTGEPHIRFYAGQPLLSAEGAALGALCVIDTDPRPAGLTDLQRNALTVLAQAAMRRLWSRRDELDTARLEQRSTHQLRALADSMPAIAWSCDNQGNIDYFNRRLIEFTGSATYLYGTHVHPEDFDRSYSLWQASLASGQPYECEHRVRRADGSYRWMMTRAEPVRDDSGAIVRWFGTATDIDDIHRLAEHRDLLARELSHRIKNIFAVVAALISLSARKQPEFRAFSEEVNGSIRALGRAHDYVRPDEGQRRNSLHGMLDDLFIPYGSGGESRVRVHGDDVTIAARAATPLALVFHELATNSAKYGALSAEDGVIDLTIRDGGDDNPDMLLLRWQESGGPPPPQDVSNGFGSRLVEMSITGQLQGSWQRSFEPDGMICELTIAKAALSA</sequence>